<keyword evidence="16" id="KW-1185">Reference proteome</keyword>
<dbReference type="GO" id="GO:0005504">
    <property type="term" value="F:fatty acid binding"/>
    <property type="evidence" value="ECO:0007669"/>
    <property type="project" value="TreeGrafter"/>
</dbReference>
<organism evidence="15 16">
    <name type="scientific">Phaeodactylibacter xiamenensis</name>
    <dbReference type="NCBI Taxonomy" id="1524460"/>
    <lineage>
        <taxon>Bacteria</taxon>
        <taxon>Pseudomonadati</taxon>
        <taxon>Bacteroidota</taxon>
        <taxon>Saprospiria</taxon>
        <taxon>Saprospirales</taxon>
        <taxon>Haliscomenobacteraceae</taxon>
        <taxon>Phaeodactylibacter</taxon>
    </lineage>
</organism>
<feature type="domain" description="Acyl-CoA oxidase C-alpha1" evidence="14">
    <location>
        <begin position="428"/>
        <end position="581"/>
    </location>
</feature>
<dbReference type="EMBL" id="JPOS01000004">
    <property type="protein sequence ID" value="KGE89568.1"/>
    <property type="molecule type" value="Genomic_DNA"/>
</dbReference>
<dbReference type="InterPro" id="IPR009100">
    <property type="entry name" value="AcylCoA_DH/oxidase_NM_dom_sf"/>
</dbReference>
<evidence type="ECO:0000259" key="11">
    <source>
        <dbReference type="Pfam" id="PF01756"/>
    </source>
</evidence>
<dbReference type="Pfam" id="PF02771">
    <property type="entry name" value="Acyl-CoA_dh_N"/>
    <property type="match status" value="1"/>
</dbReference>
<feature type="domain" description="Acyl-CoA oxidase/dehydrogenase middle" evidence="12">
    <location>
        <begin position="284"/>
        <end position="392"/>
    </location>
</feature>
<dbReference type="GO" id="GO:0003997">
    <property type="term" value="F:acyl-CoA oxidase activity"/>
    <property type="evidence" value="ECO:0007669"/>
    <property type="project" value="UniProtKB-EC"/>
</dbReference>
<comment type="similarity">
    <text evidence="3">Belongs to the acyl-CoA oxidase family.</text>
</comment>
<sequence length="775" mass="86540">MLMSTYSSFNLNYAPGVQSLVPILYTAWADHILTPTEIKTLRRLAEEAPFLTAEDKTTLLQWGQPTRPPSPHLFRYWEVELQRAAEQLPAGKPQTLAELGFYMAQQASEQPEQWDSPEILQYLTAFEAALGQVSLDTHRFIFNLPEPDLEGQAPGTPSYQDLKAVLDGDFGEIRDRMRTFLSDPVFQYREYNDKHQHREQVVEWLHLLSEQGFGALAYPFAQGGQHDMGTYATVFEMLGYHDLSLAIKFGVQFGLFGGSVQQLGTAPHHKKYLEAIGKGELLGCFAMTETGHGSNVRGLETTITYDVKKEEFVVHSPKEESGKEYIGNALHGELATVFGQLIVKGESHGIHAILVPLRDKSGATLPGIRVEDCGTKLGLNGVDNGRIWFDAVRVPRANLLNRFGDVSKDGQYSSPIESPARRFFTMLGTLVGGRVCVPRAGLSAAKSGLTIAIKYALKRRQFAPRQNEPETLLLDYPSHQRRLMPKLAKAYALHFALMELSKRFVAHEEEDMREIESLAAGLKSAATWFTTETLQECREACGGKGYLWENRIADLKADTDIFTTFEGDNTVLAQLVAKGLLSKFKKAFNEEGNLALLRYVSNRVTTAVTEQNPFAVRNTSRGHLLSEEFHSSAFDFRENRLTASLGQRLRGHIKAGMPSHEAAMKCQPHMIALAEAYVDRVTLAAFQKSLRQDMPATAQAALRTLYQLYALHTIESHKGWYLESDYMLGVKTKAIRSEVDRLCAEARTWANVYVEAFAIPNPLLGAAIVQTKDKS</sequence>
<evidence type="ECO:0000313" key="15">
    <source>
        <dbReference type="EMBL" id="KGE89568.1"/>
    </source>
</evidence>
<accession>A0A098SD35</accession>
<keyword evidence="9" id="KW-0443">Lipid metabolism</keyword>
<dbReference type="FunFam" id="2.40.110.10:FF:000005">
    <property type="entry name" value="Acyl-coenzyme A oxidase"/>
    <property type="match status" value="1"/>
</dbReference>
<dbReference type="GO" id="GO:0055088">
    <property type="term" value="P:lipid homeostasis"/>
    <property type="evidence" value="ECO:0007669"/>
    <property type="project" value="TreeGrafter"/>
</dbReference>
<keyword evidence="5" id="KW-0285">Flavoprotein</keyword>
<dbReference type="InterPro" id="IPR012258">
    <property type="entry name" value="Acyl-CoA_oxidase"/>
</dbReference>
<evidence type="ECO:0000256" key="9">
    <source>
        <dbReference type="ARBA" id="ARBA00023098"/>
    </source>
</evidence>
<dbReference type="Gene3D" id="1.10.540.10">
    <property type="entry name" value="Acyl-CoA dehydrogenase/oxidase, N-terminal domain"/>
    <property type="match status" value="1"/>
</dbReference>
<feature type="domain" description="Acyl-CoA dehydrogenase/oxidase N-terminal" evidence="13">
    <location>
        <begin position="172"/>
        <end position="280"/>
    </location>
</feature>
<reference evidence="15 16" key="1">
    <citation type="journal article" date="2014" name="Int. J. Syst. Evol. Microbiol.">
        <title>Phaeodactylibacter xiamenensis gen. nov., sp. nov., a member of the family Saprospiraceae isolated from the marine alga Phaeodactylum tricornutum.</title>
        <authorList>
            <person name="Chen Z.Jr."/>
            <person name="Lei X."/>
            <person name="Lai Q."/>
            <person name="Li Y."/>
            <person name="Zhang B."/>
            <person name="Zhang J."/>
            <person name="Zhang H."/>
            <person name="Yang L."/>
            <person name="Zheng W."/>
            <person name="Tian Y."/>
            <person name="Yu Z."/>
            <person name="Xu H.Jr."/>
            <person name="Zheng T."/>
        </authorList>
    </citation>
    <scope>NUCLEOTIDE SEQUENCE [LARGE SCALE GENOMIC DNA]</scope>
    <source>
        <strain evidence="15 16">KD52</strain>
    </source>
</reference>
<gene>
    <name evidence="15" type="ORF">IX84_01985</name>
</gene>
<dbReference type="Gene3D" id="2.40.110.10">
    <property type="entry name" value="Butyryl-CoA Dehydrogenase, subunit A, domain 2"/>
    <property type="match status" value="1"/>
</dbReference>
<dbReference type="Proteomes" id="UP000029736">
    <property type="component" value="Unassembled WGS sequence"/>
</dbReference>
<evidence type="ECO:0000256" key="1">
    <source>
        <dbReference type="ARBA" id="ARBA00001974"/>
    </source>
</evidence>
<evidence type="ECO:0000259" key="14">
    <source>
        <dbReference type="Pfam" id="PF22924"/>
    </source>
</evidence>
<evidence type="ECO:0000256" key="7">
    <source>
        <dbReference type="ARBA" id="ARBA00022832"/>
    </source>
</evidence>
<dbReference type="SUPFAM" id="SSF47203">
    <property type="entry name" value="Acyl-CoA dehydrogenase C-terminal domain-like"/>
    <property type="match status" value="2"/>
</dbReference>
<dbReference type="InterPro" id="IPR055060">
    <property type="entry name" value="ACOX_C_alpha1"/>
</dbReference>
<evidence type="ECO:0000256" key="2">
    <source>
        <dbReference type="ARBA" id="ARBA00004275"/>
    </source>
</evidence>
<dbReference type="SUPFAM" id="SSF56645">
    <property type="entry name" value="Acyl-CoA dehydrogenase NM domain-like"/>
    <property type="match status" value="1"/>
</dbReference>
<evidence type="ECO:0000256" key="8">
    <source>
        <dbReference type="ARBA" id="ARBA00023002"/>
    </source>
</evidence>
<evidence type="ECO:0000256" key="3">
    <source>
        <dbReference type="ARBA" id="ARBA00006288"/>
    </source>
</evidence>
<name>A0A098SD35_9BACT</name>
<keyword evidence="6" id="KW-0274">FAD</keyword>
<dbReference type="InterPro" id="IPR002655">
    <property type="entry name" value="Acyl-CoA_oxidase_C"/>
</dbReference>
<dbReference type="Pfam" id="PF02770">
    <property type="entry name" value="Acyl-CoA_dh_M"/>
    <property type="match status" value="1"/>
</dbReference>
<dbReference type="InterPro" id="IPR013786">
    <property type="entry name" value="AcylCoA_DH/ox_N"/>
</dbReference>
<dbReference type="AlphaFoldDB" id="A0A098SD35"/>
<keyword evidence="8" id="KW-0560">Oxidoreductase</keyword>
<evidence type="ECO:0000256" key="6">
    <source>
        <dbReference type="ARBA" id="ARBA00022827"/>
    </source>
</evidence>
<keyword evidence="10" id="KW-0576">Peroxisome</keyword>
<evidence type="ECO:0000259" key="13">
    <source>
        <dbReference type="Pfam" id="PF02771"/>
    </source>
</evidence>
<proteinExistence type="inferred from homology"/>
<dbReference type="FunFam" id="1.20.140.10:FF:000007">
    <property type="entry name" value="Acyl-coenzyme A oxidase"/>
    <property type="match status" value="1"/>
</dbReference>
<keyword evidence="7" id="KW-0276">Fatty acid metabolism</keyword>
<evidence type="ECO:0000256" key="5">
    <source>
        <dbReference type="ARBA" id="ARBA00022630"/>
    </source>
</evidence>
<dbReference type="EC" id="1.3.3.6" evidence="4"/>
<dbReference type="PANTHER" id="PTHR10909:SF378">
    <property type="entry name" value="ACYL-COENZYME A OXIDASE"/>
    <property type="match status" value="1"/>
</dbReference>
<dbReference type="Pfam" id="PF22924">
    <property type="entry name" value="ACOX_C_alpha1"/>
    <property type="match status" value="1"/>
</dbReference>
<dbReference type="InterPro" id="IPR006091">
    <property type="entry name" value="Acyl-CoA_Oxase/DH_mid-dom"/>
</dbReference>
<dbReference type="Gene3D" id="1.20.140.10">
    <property type="entry name" value="Butyryl-CoA Dehydrogenase, subunit A, domain 3"/>
    <property type="match status" value="2"/>
</dbReference>
<dbReference type="InterPro" id="IPR037069">
    <property type="entry name" value="AcylCoA_DH/ox_N_sf"/>
</dbReference>
<comment type="cofactor">
    <cofactor evidence="1">
        <name>FAD</name>
        <dbReference type="ChEBI" id="CHEBI:57692"/>
    </cofactor>
</comment>
<dbReference type="STRING" id="1524460.IX84_01985"/>
<dbReference type="Pfam" id="PF01756">
    <property type="entry name" value="ACOX"/>
    <property type="match status" value="1"/>
</dbReference>
<evidence type="ECO:0000259" key="12">
    <source>
        <dbReference type="Pfam" id="PF02770"/>
    </source>
</evidence>
<dbReference type="FunFam" id="1.20.140.10:FF:000010">
    <property type="entry name" value="Acyl-coenzyme A oxidase"/>
    <property type="match status" value="1"/>
</dbReference>
<evidence type="ECO:0000256" key="10">
    <source>
        <dbReference type="ARBA" id="ARBA00023140"/>
    </source>
</evidence>
<comment type="subcellular location">
    <subcellularLocation>
        <location evidence="2">Peroxisome</location>
    </subcellularLocation>
</comment>
<dbReference type="PANTHER" id="PTHR10909">
    <property type="entry name" value="ELECTRON TRANSPORT OXIDOREDUCTASE"/>
    <property type="match status" value="1"/>
</dbReference>
<comment type="caution">
    <text evidence="15">The sequence shown here is derived from an EMBL/GenBank/DDBJ whole genome shotgun (WGS) entry which is preliminary data.</text>
</comment>
<feature type="domain" description="Acyl-CoA oxidase C-terminal" evidence="11">
    <location>
        <begin position="632"/>
        <end position="768"/>
    </location>
</feature>
<evidence type="ECO:0000256" key="4">
    <source>
        <dbReference type="ARBA" id="ARBA00012870"/>
    </source>
</evidence>
<dbReference type="GO" id="GO:0033540">
    <property type="term" value="P:fatty acid beta-oxidation using acyl-CoA oxidase"/>
    <property type="evidence" value="ECO:0007669"/>
    <property type="project" value="TreeGrafter"/>
</dbReference>
<protein>
    <recommendedName>
        <fullName evidence="4">acyl-CoA oxidase</fullName>
        <ecNumber evidence="4">1.3.3.6</ecNumber>
    </recommendedName>
</protein>
<evidence type="ECO:0000313" key="16">
    <source>
        <dbReference type="Proteomes" id="UP000029736"/>
    </source>
</evidence>
<dbReference type="InterPro" id="IPR046373">
    <property type="entry name" value="Acyl-CoA_Oxase/DH_mid-dom_sf"/>
</dbReference>
<dbReference type="InterPro" id="IPR036250">
    <property type="entry name" value="AcylCo_DH-like_C"/>
</dbReference>
<dbReference type="GO" id="GO:0071949">
    <property type="term" value="F:FAD binding"/>
    <property type="evidence" value="ECO:0007669"/>
    <property type="project" value="InterPro"/>
</dbReference>